<dbReference type="KEGG" id="halh:HTSR_0985"/>
<evidence type="ECO:0000313" key="4">
    <source>
        <dbReference type="Proteomes" id="UP000185608"/>
    </source>
</evidence>
<dbReference type="Proteomes" id="UP000186165">
    <property type="component" value="Chromosome"/>
</dbReference>
<dbReference type="AlphaFoldDB" id="A0A1D8S484"/>
<reference evidence="5" key="2">
    <citation type="submission" date="2016-08" db="EMBL/GenBank/DDBJ databases">
        <title>Discovery of first anaerobic lithoheterotrophic haloarchae widely represented in hypersaline habitats.</title>
        <authorList>
            <person name="Sorokin D.Y."/>
            <person name="Kublanov I.V."/>
            <person name="Roman P."/>
            <person name="Sinninghe Damste J.S."/>
            <person name="Golyshin P.N."/>
            <person name="Rojo D."/>
            <person name="Ciordia S."/>
            <person name="Mena Md.C."/>
            <person name="Ferrer M."/>
            <person name="Smedile F."/>
            <person name="Messina E."/>
            <person name="La Cono V."/>
            <person name="Yakimov M.M."/>
        </authorList>
    </citation>
    <scope>NUCLEOTIDE SEQUENCE [LARGE SCALE GENOMIC DNA]</scope>
    <source>
        <strain evidence="5">HSR6</strain>
    </source>
</reference>
<dbReference type="KEGG" id="hhsr:HSR6_1016"/>
<organism evidence="2 4">
    <name type="scientific">Halodesulfurarchaeum formicicum</name>
    <dbReference type="NCBI Taxonomy" id="1873524"/>
    <lineage>
        <taxon>Archaea</taxon>
        <taxon>Methanobacteriati</taxon>
        <taxon>Methanobacteriota</taxon>
        <taxon>Stenosarchaea group</taxon>
        <taxon>Halobacteria</taxon>
        <taxon>Halobacteriales</taxon>
        <taxon>Halobacteriaceae</taxon>
        <taxon>Halodesulfurarchaeum</taxon>
    </lineage>
</organism>
<name>A0A1D8S484_9EURY</name>
<gene>
    <name evidence="3" type="ORF">HSR6_1016</name>
    <name evidence="2" type="ORF">HTSR_0985</name>
</gene>
<feature type="compositionally biased region" description="Basic and acidic residues" evidence="1">
    <location>
        <begin position="1"/>
        <end position="12"/>
    </location>
</feature>
<dbReference type="InterPro" id="IPR055755">
    <property type="entry name" value="DUF7331"/>
</dbReference>
<dbReference type="Proteomes" id="UP000185608">
    <property type="component" value="Chromosome"/>
</dbReference>
<keyword evidence="5" id="KW-1185">Reference proteome</keyword>
<dbReference type="EMBL" id="CP016804">
    <property type="protein sequence ID" value="APE95468.1"/>
    <property type="molecule type" value="Genomic_DNA"/>
</dbReference>
<dbReference type="Pfam" id="PF24018">
    <property type="entry name" value="DUF7331"/>
    <property type="match status" value="1"/>
</dbReference>
<reference evidence="3" key="3">
    <citation type="journal article" date="2017" name="ISME J.">
        <title>Discovery of anaerobic lithoheterotrophic haloarchaea, ubiquitous in hypersaline habitats.</title>
        <authorList>
            <person name="Sorokin D.Y."/>
            <person name="Messina E."/>
            <person name="Smedile F."/>
            <person name="Roman P."/>
            <person name="Damste J.S.S."/>
            <person name="Ciordia S."/>
            <person name="Mena M.C."/>
            <person name="Ferrer M."/>
            <person name="Golyshin P.N."/>
            <person name="Kublanov I.V."/>
            <person name="Samarov N.I."/>
            <person name="Toshchakov S.V."/>
            <person name="La Cono V."/>
            <person name="Yakimov M.M."/>
        </authorList>
    </citation>
    <scope>NUCLEOTIDE SEQUENCE</scope>
    <source>
        <strain evidence="3">HSR6</strain>
    </source>
</reference>
<protein>
    <submittedName>
        <fullName evidence="2">Uncharacterized protein</fullName>
    </submittedName>
</protein>
<sequence length="60" mass="6555">MDDHAKGEDRAADVPQLPDGETSAETIESYETVDGIVFYDGENPLAWLQSTAVESLAENR</sequence>
<dbReference type="RefSeq" id="WP_070365924.1">
    <property type="nucleotide sequence ID" value="NZ_CP016070.1"/>
</dbReference>
<evidence type="ECO:0000313" key="3">
    <source>
        <dbReference type="EMBL" id="APE95468.1"/>
    </source>
</evidence>
<dbReference type="EMBL" id="CP016070">
    <property type="protein sequence ID" value="AOW80169.1"/>
    <property type="molecule type" value="Genomic_DNA"/>
</dbReference>
<dbReference type="STRING" id="1873524.HSR6_1016"/>
<accession>A0A1D8S484</accession>
<evidence type="ECO:0000256" key="1">
    <source>
        <dbReference type="SAM" id="MobiDB-lite"/>
    </source>
</evidence>
<dbReference type="GeneID" id="30417540"/>
<feature type="region of interest" description="Disordered" evidence="1">
    <location>
        <begin position="1"/>
        <end position="24"/>
    </location>
</feature>
<reference evidence="2 4" key="1">
    <citation type="submission" date="2016-06" db="EMBL/GenBank/DDBJ databases">
        <title>Discovery of anaerobic lithoheterotrophic haloarchaeon capable of sulfur respiration by hydrogen and formate.</title>
        <authorList>
            <person name="Sorokin D.Y."/>
            <person name="Kublanov I.V."/>
            <person name="Roman P."/>
            <person name="Sinninghe Damste J.S."/>
            <person name="Golyshin P.N."/>
            <person name="Rojo D."/>
            <person name="Ciordia S."/>
            <person name="Mena Md.C."/>
            <person name="Ferrer M."/>
            <person name="Smedile F."/>
            <person name="Messina E."/>
            <person name="La Cono V."/>
            <person name="Yakimov M.M."/>
        </authorList>
    </citation>
    <scope>NUCLEOTIDE SEQUENCE [LARGE SCALE GENOMIC DNA]</scope>
    <source>
        <strain evidence="2 4">HTSR1</strain>
    </source>
</reference>
<evidence type="ECO:0000313" key="2">
    <source>
        <dbReference type="EMBL" id="AOW80169.1"/>
    </source>
</evidence>
<proteinExistence type="predicted"/>
<accession>A0A1J1ABF6</accession>
<evidence type="ECO:0000313" key="5">
    <source>
        <dbReference type="Proteomes" id="UP000186165"/>
    </source>
</evidence>